<gene>
    <name evidence="9" type="ORF">INP51_08060</name>
</gene>
<keyword evidence="3 7" id="KW-0812">Transmembrane</keyword>
<keyword evidence="5 7" id="KW-0472">Membrane</keyword>
<evidence type="ECO:0000256" key="2">
    <source>
        <dbReference type="ARBA" id="ARBA00022475"/>
    </source>
</evidence>
<dbReference type="EMBL" id="CP063304">
    <property type="protein sequence ID" value="QOV20855.1"/>
    <property type="molecule type" value="Genomic_DNA"/>
</dbReference>
<evidence type="ECO:0000259" key="8">
    <source>
        <dbReference type="Pfam" id="PF06738"/>
    </source>
</evidence>
<proteinExistence type="inferred from homology"/>
<dbReference type="RefSeq" id="WP_193737169.1">
    <property type="nucleotide sequence ID" value="NZ_CP063304.1"/>
</dbReference>
<keyword evidence="2" id="KW-1003">Cell membrane</keyword>
<feature type="transmembrane region" description="Helical" evidence="7">
    <location>
        <begin position="230"/>
        <end position="258"/>
    </location>
</feature>
<accession>A0A7M2RKT7</accession>
<dbReference type="GO" id="GO:0022857">
    <property type="term" value="F:transmembrane transporter activity"/>
    <property type="evidence" value="ECO:0007669"/>
    <property type="project" value="InterPro"/>
</dbReference>
<feature type="transmembrane region" description="Helical" evidence="7">
    <location>
        <begin position="122"/>
        <end position="140"/>
    </location>
</feature>
<evidence type="ECO:0000256" key="5">
    <source>
        <dbReference type="ARBA" id="ARBA00023136"/>
    </source>
</evidence>
<evidence type="ECO:0000256" key="3">
    <source>
        <dbReference type="ARBA" id="ARBA00022692"/>
    </source>
</evidence>
<evidence type="ECO:0000256" key="1">
    <source>
        <dbReference type="ARBA" id="ARBA00004651"/>
    </source>
</evidence>
<organism evidence="9 10">
    <name type="scientific">Blautia liquoris</name>
    <dbReference type="NCBI Taxonomy" id="2779518"/>
    <lineage>
        <taxon>Bacteria</taxon>
        <taxon>Bacillati</taxon>
        <taxon>Bacillota</taxon>
        <taxon>Clostridia</taxon>
        <taxon>Lachnospirales</taxon>
        <taxon>Lachnospiraceae</taxon>
        <taxon>Blautia</taxon>
    </lineage>
</organism>
<evidence type="ECO:0000256" key="4">
    <source>
        <dbReference type="ARBA" id="ARBA00022989"/>
    </source>
</evidence>
<feature type="domain" description="Threonine/serine exporter-like N-terminal" evidence="8">
    <location>
        <begin position="16"/>
        <end position="252"/>
    </location>
</feature>
<dbReference type="InterPro" id="IPR010619">
    <property type="entry name" value="ThrE-like_N"/>
</dbReference>
<keyword evidence="10" id="KW-1185">Reference proteome</keyword>
<feature type="transmembrane region" description="Helical" evidence="7">
    <location>
        <begin position="171"/>
        <end position="193"/>
    </location>
</feature>
<evidence type="ECO:0000256" key="7">
    <source>
        <dbReference type="SAM" id="Phobius"/>
    </source>
</evidence>
<evidence type="ECO:0000256" key="6">
    <source>
        <dbReference type="ARBA" id="ARBA00034125"/>
    </source>
</evidence>
<dbReference type="Pfam" id="PF06738">
    <property type="entry name" value="ThrE"/>
    <property type="match status" value="1"/>
</dbReference>
<keyword evidence="4 7" id="KW-1133">Transmembrane helix</keyword>
<evidence type="ECO:0000313" key="10">
    <source>
        <dbReference type="Proteomes" id="UP000593601"/>
    </source>
</evidence>
<comment type="similarity">
    <text evidence="6">Belongs to the ThrE exporter (TC 2.A.79) family.</text>
</comment>
<dbReference type="InterPro" id="IPR050539">
    <property type="entry name" value="ThrE_Dicarb/AminoAcid_Exp"/>
</dbReference>
<reference evidence="9 10" key="1">
    <citation type="submission" date="2020-10" db="EMBL/GenBank/DDBJ databases">
        <title>Blautia liquoris sp.nov., isolated from the mud in a fermentation cellar used for the production of Chinese strong-flavoured liquor.</title>
        <authorList>
            <person name="Lu L."/>
        </authorList>
    </citation>
    <scope>NUCLEOTIDE SEQUENCE [LARGE SCALE GENOMIC DNA]</scope>
    <source>
        <strain evidence="9 10">LZLJ-3</strain>
    </source>
</reference>
<dbReference type="KEGG" id="bliq:INP51_08060"/>
<protein>
    <submittedName>
        <fullName evidence="9">Threonine/serine exporter family protein</fullName>
    </submittedName>
</protein>
<dbReference type="AlphaFoldDB" id="A0A7M2RKT7"/>
<dbReference type="PANTHER" id="PTHR34390">
    <property type="entry name" value="UPF0442 PROTEIN YJJB-RELATED"/>
    <property type="match status" value="1"/>
</dbReference>
<name>A0A7M2RKT7_9FIRM</name>
<dbReference type="PANTHER" id="PTHR34390:SF2">
    <property type="entry name" value="SUCCINATE TRANSPORTER SUBUNIT YJJP-RELATED"/>
    <property type="match status" value="1"/>
</dbReference>
<feature type="transmembrane region" description="Helical" evidence="7">
    <location>
        <begin position="199"/>
        <end position="218"/>
    </location>
</feature>
<evidence type="ECO:0000313" key="9">
    <source>
        <dbReference type="EMBL" id="QOV20855.1"/>
    </source>
</evidence>
<sequence>MGQNEKKLDNKQLMRTAVLAGEIMLKSGAETYRVEDTMAYILNKSGAEHVDPVAYNTAILVTLQEKDQKPLTIVRRVRSRGINLNNIVGVNEISRKFCTDEMTLDETYGQLRQLKGRQYSRLVYNLGTIGVVLGFALFLGGKTSEAVAALIVGVVEALLTTFAKKLKVNDLFLDVICGSSIALSSVLLQSVIINLNMDTIIISAIMPLVPGVAITNAVRDTLQGDTLSGAAGILEAFLIAAAIAIGVGAGMTAGRWMIGGI</sequence>
<dbReference type="GO" id="GO:0005886">
    <property type="term" value="C:plasma membrane"/>
    <property type="evidence" value="ECO:0007669"/>
    <property type="project" value="UniProtKB-SubCell"/>
</dbReference>
<comment type="subcellular location">
    <subcellularLocation>
        <location evidence="1">Cell membrane</location>
        <topology evidence="1">Multi-pass membrane protein</topology>
    </subcellularLocation>
</comment>
<dbReference type="Proteomes" id="UP000593601">
    <property type="component" value="Chromosome"/>
</dbReference>
<dbReference type="GO" id="GO:0015744">
    <property type="term" value="P:succinate transport"/>
    <property type="evidence" value="ECO:0007669"/>
    <property type="project" value="TreeGrafter"/>
</dbReference>